<dbReference type="InterPro" id="IPR026444">
    <property type="entry name" value="Secre_tail"/>
</dbReference>
<proteinExistence type="predicted"/>
<dbReference type="Proteomes" id="UP000193804">
    <property type="component" value="Unassembled WGS sequence"/>
</dbReference>
<keyword evidence="4" id="KW-1185">Reference proteome</keyword>
<dbReference type="PANTHER" id="PTHR44103">
    <property type="entry name" value="PROPROTEIN CONVERTASE P"/>
    <property type="match status" value="1"/>
</dbReference>
<name>A0A1X7JSD1_9BACT</name>
<keyword evidence="1" id="KW-0732">Signal</keyword>
<dbReference type="Pfam" id="PF18962">
    <property type="entry name" value="Por_Secre_tail"/>
    <property type="match status" value="1"/>
</dbReference>
<dbReference type="EMBL" id="FXAW01000003">
    <property type="protein sequence ID" value="SMG30470.1"/>
    <property type="molecule type" value="Genomic_DNA"/>
</dbReference>
<dbReference type="RefSeq" id="WP_085516881.1">
    <property type="nucleotide sequence ID" value="NZ_FXAW01000003.1"/>
</dbReference>
<reference evidence="4" key="1">
    <citation type="submission" date="2017-04" db="EMBL/GenBank/DDBJ databases">
        <authorList>
            <person name="Varghese N."/>
            <person name="Submissions S."/>
        </authorList>
    </citation>
    <scope>NUCLEOTIDE SEQUENCE [LARGE SCALE GENOMIC DNA]</scope>
    <source>
        <strain evidence="4">DSM 4125</strain>
    </source>
</reference>
<dbReference type="NCBIfam" id="TIGR04183">
    <property type="entry name" value="Por_Secre_tail"/>
    <property type="match status" value="1"/>
</dbReference>
<sequence>MRFLLLFLLSGISFVSFSQYQFIPWQETPIIHPDSGEKAFPWAGGLNGVQYGKIDLNNDGVKDLAGFDRSTARIICFLKNGNEYEYAPQYEKFFPSEIQNFFILKDYNNDGRTDLFTAGNLGITAFRNVGSGNLPEWERVLNFISYESLSGNDVNLQVNFNDYPYIGDIDNDGDVDILNYSFSGIQSRILFYENKSIDNGGNPDLTPFQLVDNYWGTVEDCDCGVFAFDGEDCQNVFGRIISNARHAGGKSLAIFDFNEDSKLELVSSHEECRELYYFNNAANANQAPDFNSFTAAFPNQTNAANFNFYPNTMIMDISDDEQEELIISPNVEANFGSPIDFSESNWLYKKSGTEYELVSREFLQNDMVDWGAQTSPSFYDDDQDGDLDLFLSYTDLGADEELFSAIAYYENIGDPQSPSFELITDDYLNLSEEGLANMFIQWVDVDLDGKKDLVLQGTLQNSNQLRIIFQGDTDLDLNSSIIVEDVFIGFGYSVHFADVVGDNHPDLLVGKSSGGLILYENTGAGRAPQFQLENNTFLEIGDDFFRSSLRVHVSDINNDTEQDLIASDLSGNIRVFSELSSNEGTFDSITIYNNLEQSFDDAYFGKRNNIVFAPLFSDDYPALILGTVSGGIRIFRNSEELPVQSGEELVFQVYPNPNKSRQLYFKTNQDISVSISTLNGQQVLNGLSYVAFSSKAIDVSILEGGVYIVTATFDNGNKVSRKVVLY</sequence>
<protein>
    <submittedName>
        <fullName evidence="3">Por secretion system C-terminal sorting domain-containing protein</fullName>
    </submittedName>
</protein>
<dbReference type="STRING" id="1028.SAMN05661096_01974"/>
<dbReference type="AlphaFoldDB" id="A0A1X7JSD1"/>
<feature type="domain" description="Secretion system C-terminal sorting" evidence="2">
    <location>
        <begin position="653"/>
        <end position="724"/>
    </location>
</feature>
<dbReference type="OrthoDB" id="9816120at2"/>
<evidence type="ECO:0000313" key="4">
    <source>
        <dbReference type="Proteomes" id="UP000193804"/>
    </source>
</evidence>
<dbReference type="InterPro" id="IPR028994">
    <property type="entry name" value="Integrin_alpha_N"/>
</dbReference>
<accession>A0A1X7JSD1</accession>
<evidence type="ECO:0000313" key="3">
    <source>
        <dbReference type="EMBL" id="SMG30470.1"/>
    </source>
</evidence>
<gene>
    <name evidence="3" type="ORF">SAMN05661096_01974</name>
</gene>
<dbReference type="SUPFAM" id="SSF69318">
    <property type="entry name" value="Integrin alpha N-terminal domain"/>
    <property type="match status" value="2"/>
</dbReference>
<dbReference type="InterPro" id="IPR013517">
    <property type="entry name" value="FG-GAP"/>
</dbReference>
<dbReference type="Gene3D" id="2.130.10.130">
    <property type="entry name" value="Integrin alpha, N-terminal"/>
    <property type="match status" value="1"/>
</dbReference>
<evidence type="ECO:0000256" key="1">
    <source>
        <dbReference type="ARBA" id="ARBA00022729"/>
    </source>
</evidence>
<evidence type="ECO:0000259" key="2">
    <source>
        <dbReference type="Pfam" id="PF18962"/>
    </source>
</evidence>
<organism evidence="3 4">
    <name type="scientific">Marivirga sericea</name>
    <dbReference type="NCBI Taxonomy" id="1028"/>
    <lineage>
        <taxon>Bacteria</taxon>
        <taxon>Pseudomonadati</taxon>
        <taxon>Bacteroidota</taxon>
        <taxon>Cytophagia</taxon>
        <taxon>Cytophagales</taxon>
        <taxon>Marivirgaceae</taxon>
        <taxon>Marivirga</taxon>
    </lineage>
</organism>
<dbReference type="PANTHER" id="PTHR44103:SF1">
    <property type="entry name" value="PROPROTEIN CONVERTASE P"/>
    <property type="match status" value="1"/>
</dbReference>
<dbReference type="Pfam" id="PF13517">
    <property type="entry name" value="FG-GAP_3"/>
    <property type="match status" value="1"/>
</dbReference>